<reference evidence="1" key="2">
    <citation type="journal article" date="2023" name="BMC Genomics">
        <title>Pest status, molecular evolution, and epigenetic factors derived from the genome assembly of Frankliniella fusca, a thysanopteran phytovirus vector.</title>
        <authorList>
            <person name="Catto M.A."/>
            <person name="Labadie P.E."/>
            <person name="Jacobson A.L."/>
            <person name="Kennedy G.G."/>
            <person name="Srinivasan R."/>
            <person name="Hunt B.G."/>
        </authorList>
    </citation>
    <scope>NUCLEOTIDE SEQUENCE</scope>
    <source>
        <strain evidence="1">PL_HMW_Pooled</strain>
    </source>
</reference>
<evidence type="ECO:0000313" key="2">
    <source>
        <dbReference type="Proteomes" id="UP001219518"/>
    </source>
</evidence>
<reference evidence="1" key="1">
    <citation type="submission" date="2021-07" db="EMBL/GenBank/DDBJ databases">
        <authorList>
            <person name="Catto M.A."/>
            <person name="Jacobson A."/>
            <person name="Kennedy G."/>
            <person name="Labadie P."/>
            <person name="Hunt B.G."/>
            <person name="Srinivasan R."/>
        </authorList>
    </citation>
    <scope>NUCLEOTIDE SEQUENCE</scope>
    <source>
        <strain evidence="1">PL_HMW_Pooled</strain>
        <tissue evidence="1">Head</tissue>
    </source>
</reference>
<dbReference type="EMBL" id="JAHWGI010001090">
    <property type="protein sequence ID" value="KAK3922454.1"/>
    <property type="molecule type" value="Genomic_DNA"/>
</dbReference>
<protein>
    <submittedName>
        <fullName evidence="1">Recombination protein RecR</fullName>
    </submittedName>
</protein>
<accession>A0AAE1HJP7</accession>
<proteinExistence type="predicted"/>
<name>A0AAE1HJP7_9NEOP</name>
<dbReference type="AlphaFoldDB" id="A0AAE1HJP7"/>
<comment type="caution">
    <text evidence="1">The sequence shown here is derived from an EMBL/GenBank/DDBJ whole genome shotgun (WGS) entry which is preliminary data.</text>
</comment>
<organism evidence="1 2">
    <name type="scientific">Frankliniella fusca</name>
    <dbReference type="NCBI Taxonomy" id="407009"/>
    <lineage>
        <taxon>Eukaryota</taxon>
        <taxon>Metazoa</taxon>
        <taxon>Ecdysozoa</taxon>
        <taxon>Arthropoda</taxon>
        <taxon>Hexapoda</taxon>
        <taxon>Insecta</taxon>
        <taxon>Pterygota</taxon>
        <taxon>Neoptera</taxon>
        <taxon>Paraneoptera</taxon>
        <taxon>Thysanoptera</taxon>
        <taxon>Terebrantia</taxon>
        <taxon>Thripoidea</taxon>
        <taxon>Thripidae</taxon>
        <taxon>Frankliniella</taxon>
    </lineage>
</organism>
<dbReference type="Proteomes" id="UP001219518">
    <property type="component" value="Unassembled WGS sequence"/>
</dbReference>
<sequence length="71" mass="8177">MPTTTGSLYSVELNICIKISKLVDVWTLLMLNSVKVIRKWKRKAEVQCQHCRNFPWNVCANPVQTPAMDDL</sequence>
<keyword evidence="2" id="KW-1185">Reference proteome</keyword>
<gene>
    <name evidence="1" type="ORF">KUF71_011923</name>
</gene>
<evidence type="ECO:0000313" key="1">
    <source>
        <dbReference type="EMBL" id="KAK3922454.1"/>
    </source>
</evidence>